<comment type="caution">
    <text evidence="1">The sequence shown here is derived from an EMBL/GenBank/DDBJ whole genome shotgun (WGS) entry which is preliminary data.</text>
</comment>
<reference evidence="1 2" key="1">
    <citation type="journal article" date="2024" name="Ann. Entomol. Soc. Am.">
        <title>Genomic analyses of the southern and eastern yellowjacket wasps (Hymenoptera: Vespidae) reveal evolutionary signatures of social life.</title>
        <authorList>
            <person name="Catto M.A."/>
            <person name="Caine P.B."/>
            <person name="Orr S.E."/>
            <person name="Hunt B.G."/>
            <person name="Goodisman M.A.D."/>
        </authorList>
    </citation>
    <scope>NUCLEOTIDE SEQUENCE [LARGE SCALE GENOMIC DNA]</scope>
    <source>
        <strain evidence="1">232</strain>
        <tissue evidence="1">Head and thorax</tissue>
    </source>
</reference>
<sequence length="80" mass="9286">MKGILKSFILDFNFALELDMSTFDDVFFDAYRGERKALFRRTPSDMKIRFAGSTRDQTLELSLLNKDVPKDCFYFATGVL</sequence>
<evidence type="ECO:0000313" key="1">
    <source>
        <dbReference type="EMBL" id="KAL2725938.1"/>
    </source>
</evidence>
<gene>
    <name evidence="1" type="ORF">V1477_018376</name>
</gene>
<dbReference type="AlphaFoldDB" id="A0ABD2AZ98"/>
<organism evidence="1 2">
    <name type="scientific">Vespula maculifrons</name>
    <name type="common">Eastern yellow jacket</name>
    <name type="synonym">Wasp</name>
    <dbReference type="NCBI Taxonomy" id="7453"/>
    <lineage>
        <taxon>Eukaryota</taxon>
        <taxon>Metazoa</taxon>
        <taxon>Ecdysozoa</taxon>
        <taxon>Arthropoda</taxon>
        <taxon>Hexapoda</taxon>
        <taxon>Insecta</taxon>
        <taxon>Pterygota</taxon>
        <taxon>Neoptera</taxon>
        <taxon>Endopterygota</taxon>
        <taxon>Hymenoptera</taxon>
        <taxon>Apocrita</taxon>
        <taxon>Aculeata</taxon>
        <taxon>Vespoidea</taxon>
        <taxon>Vespidae</taxon>
        <taxon>Vespinae</taxon>
        <taxon>Vespula</taxon>
    </lineage>
</organism>
<accession>A0ABD2AZ98</accession>
<dbReference type="EMBL" id="JAYRBN010000110">
    <property type="protein sequence ID" value="KAL2725938.1"/>
    <property type="molecule type" value="Genomic_DNA"/>
</dbReference>
<protein>
    <submittedName>
        <fullName evidence="1">Uncharacterized protein</fullName>
    </submittedName>
</protein>
<proteinExistence type="predicted"/>
<name>A0ABD2AZ98_VESMC</name>
<evidence type="ECO:0000313" key="2">
    <source>
        <dbReference type="Proteomes" id="UP001607303"/>
    </source>
</evidence>
<keyword evidence="2" id="KW-1185">Reference proteome</keyword>
<dbReference type="Proteomes" id="UP001607303">
    <property type="component" value="Unassembled WGS sequence"/>
</dbReference>